<feature type="domain" description="LamG-like jellyroll fold" evidence="4">
    <location>
        <begin position="666"/>
        <end position="800"/>
    </location>
</feature>
<keyword evidence="1 3" id="KW-0732">Signal</keyword>
<dbReference type="InterPro" id="IPR006311">
    <property type="entry name" value="TAT_signal"/>
</dbReference>
<dbReference type="AlphaFoldDB" id="A0A1I6DAT8"/>
<dbReference type="InterPro" id="IPR008928">
    <property type="entry name" value="6-hairpin_glycosidase_sf"/>
</dbReference>
<keyword evidence="6" id="KW-1185">Reference proteome</keyword>
<dbReference type="Gene3D" id="2.60.120.200">
    <property type="match status" value="1"/>
</dbReference>
<organism evidence="5 6">
    <name type="scientific">Lentzea waywayandensis</name>
    <dbReference type="NCBI Taxonomy" id="84724"/>
    <lineage>
        <taxon>Bacteria</taxon>
        <taxon>Bacillati</taxon>
        <taxon>Actinomycetota</taxon>
        <taxon>Actinomycetes</taxon>
        <taxon>Pseudonocardiales</taxon>
        <taxon>Pseudonocardiaceae</taxon>
        <taxon>Lentzea</taxon>
    </lineage>
</organism>
<feature type="chain" id="PRO_5039339131" description="LamG-like jellyroll fold domain-containing protein" evidence="3">
    <location>
        <begin position="27"/>
        <end position="810"/>
    </location>
</feature>
<dbReference type="RefSeq" id="WP_093588731.1">
    <property type="nucleotide sequence ID" value="NZ_FOYL01000002.1"/>
</dbReference>
<proteinExistence type="predicted"/>
<evidence type="ECO:0000313" key="5">
    <source>
        <dbReference type="EMBL" id="SFR02575.1"/>
    </source>
</evidence>
<dbReference type="OrthoDB" id="9757939at2"/>
<dbReference type="STRING" id="84724.SAMN04488564_102137"/>
<accession>A0A1I6DAT8</accession>
<reference evidence="6" key="1">
    <citation type="submission" date="2016-10" db="EMBL/GenBank/DDBJ databases">
        <authorList>
            <person name="Varghese N."/>
            <person name="Submissions S."/>
        </authorList>
    </citation>
    <scope>NUCLEOTIDE SEQUENCE [LARGE SCALE GENOMIC DNA]</scope>
    <source>
        <strain evidence="6">DSM 44232</strain>
    </source>
</reference>
<dbReference type="InterPro" id="IPR013320">
    <property type="entry name" value="ConA-like_dom_sf"/>
</dbReference>
<evidence type="ECO:0000256" key="1">
    <source>
        <dbReference type="ARBA" id="ARBA00022729"/>
    </source>
</evidence>
<dbReference type="PROSITE" id="PS51318">
    <property type="entry name" value="TAT"/>
    <property type="match status" value="1"/>
</dbReference>
<dbReference type="Proteomes" id="UP000198583">
    <property type="component" value="Unassembled WGS sequence"/>
</dbReference>
<dbReference type="SMART" id="SM00560">
    <property type="entry name" value="LamGL"/>
    <property type="match status" value="1"/>
</dbReference>
<dbReference type="PANTHER" id="PTHR31151">
    <property type="entry name" value="PROLINE-TRNA LIGASE (DUF1680)"/>
    <property type="match status" value="1"/>
</dbReference>
<dbReference type="Pfam" id="PF07944">
    <property type="entry name" value="Beta-AFase-like_GH127_cat"/>
    <property type="match status" value="1"/>
</dbReference>
<dbReference type="SUPFAM" id="SSF49899">
    <property type="entry name" value="Concanavalin A-like lectins/glucanases"/>
    <property type="match status" value="1"/>
</dbReference>
<dbReference type="InterPro" id="IPR049046">
    <property type="entry name" value="Beta-AFase-like_GH127_middle"/>
</dbReference>
<dbReference type="InterPro" id="IPR006558">
    <property type="entry name" value="LamG-like"/>
</dbReference>
<feature type="signal peptide" evidence="3">
    <location>
        <begin position="1"/>
        <end position="26"/>
    </location>
</feature>
<dbReference type="PANTHER" id="PTHR31151:SF0">
    <property type="entry name" value="PROLINE-TRNA LIGASE (DUF1680)"/>
    <property type="match status" value="1"/>
</dbReference>
<evidence type="ECO:0000256" key="3">
    <source>
        <dbReference type="SAM" id="SignalP"/>
    </source>
</evidence>
<keyword evidence="2" id="KW-1015">Disulfide bond</keyword>
<sequence length="810" mass="86756">MITPSRRTVLRAGAFAVAAAALPARAVAAARPDFGVSAELFGLGAVSLLPGPFRDNTTRTHAYLKFLDPDRLLHTFRRNVSLSSGVVPCGGWESPTTELRGHSTGHVLTALAQAFAATGDTAFATKANYLVEQLAICQDRARAAGFSSGYLSAFPESFIGRVEAREQVWAPYYTLHKIMAGLLDVHLLIGNAQALTVLTGMAAWAAWRNGRLTQAQRQNMLDTEFGGMNEVLANLYQVTGDPQHLTTAQYFDHAEIFDPLAQNRDALNGYHANTQIPKAIGAIREYHATGTARYRDIASNFWEIVTGAHSYAIGGNSNGEYFKAPGRIAAELSDTTCESCNSYNMLKLTAQLFRGNPADARYFDFYEKTLYNHLLGAQNPNSDHGHHSYYTPLRPGGIRTYSNDYDDFTCCHGTGMETDTCHTGRVYAHSGTTLYVNLFIASTVTWRGFTVRQETSFPETGGTRLVVTGSGTIDLRVRIPSWASGAQLRVNGVPQDSVSPGTYARINRTWSSGDVVEVGLPMTLNRESTPDNRAVQAVRHGPIVLAGAYGTNNLQTMPALQPSTIKTTSTPLQYTASASTGQVTLLPFYKVHGQRYTVYWTVAAETPPFIAHYPFDGNANDVTGNGLNAVLAGGAAWTAGRTGQAADLSGSGAHVQLPAGLLAGAAAFSIATWVRLDSVTTWSRVFDFGSGTGAYAFLTPLSSAGGARFAITAGGAGAEQRIDAAAPLSQGVWTHVAVTQNGDLGVLYLNGAEVARNTALTLRPGNTTQNWIGRSQYANDPYLDGAVDSFRVYGRALSASEVANLHSTGT</sequence>
<dbReference type="Pfam" id="PF20736">
    <property type="entry name" value="Glyco_hydro127M"/>
    <property type="match status" value="1"/>
</dbReference>
<dbReference type="Pfam" id="PF13385">
    <property type="entry name" value="Laminin_G_3"/>
    <property type="match status" value="1"/>
</dbReference>
<protein>
    <recommendedName>
        <fullName evidence="4">LamG-like jellyroll fold domain-containing protein</fullName>
    </recommendedName>
</protein>
<evidence type="ECO:0000256" key="2">
    <source>
        <dbReference type="ARBA" id="ARBA00023157"/>
    </source>
</evidence>
<name>A0A1I6DAT8_9PSEU</name>
<dbReference type="EMBL" id="FOYL01000002">
    <property type="protein sequence ID" value="SFR02575.1"/>
    <property type="molecule type" value="Genomic_DNA"/>
</dbReference>
<gene>
    <name evidence="5" type="ORF">SAMN04488564_102137</name>
</gene>
<dbReference type="GO" id="GO:0005975">
    <property type="term" value="P:carbohydrate metabolic process"/>
    <property type="evidence" value="ECO:0007669"/>
    <property type="project" value="InterPro"/>
</dbReference>
<dbReference type="SUPFAM" id="SSF48208">
    <property type="entry name" value="Six-hairpin glycosidases"/>
    <property type="match status" value="1"/>
</dbReference>
<evidence type="ECO:0000313" key="6">
    <source>
        <dbReference type="Proteomes" id="UP000198583"/>
    </source>
</evidence>
<evidence type="ECO:0000259" key="4">
    <source>
        <dbReference type="SMART" id="SM00560"/>
    </source>
</evidence>
<dbReference type="InterPro" id="IPR012878">
    <property type="entry name" value="Beta-AFase-like_GH127_cat"/>
</dbReference>